<dbReference type="EMBL" id="JACONV010000003">
    <property type="protein sequence ID" value="MBC3954848.1"/>
    <property type="molecule type" value="Genomic_DNA"/>
</dbReference>
<dbReference type="Proteomes" id="UP000660131">
    <property type="component" value="Unassembled WGS sequence"/>
</dbReference>
<accession>A0ABR7BCF2</accession>
<sequence>MRVLSSGAEAVNVATQLDQKFMSREMSSFSGSLVKSVSARSTVDISGQALLKQRIFGIDCPERSAPVLGRSECGRMRPEAEFLTRDDRALLCDIYKWANGHGVDLAYVDDLAFELAEYRESDDGKLTLAHNQGKLYSAEGHRVFYSFTDKDAATAKRILQSKALETTRLDHGFIRFITNKDFGSIGHNNFDFMEKVISRFSASVTNDHPPGPEFSTFQSSKNSYIRSLSKEKYGLGNGDAREAGSDVELTKKSTKPKPITLESLRADLRQSLFQAMGVKSFSSLFALLFKDKR</sequence>
<gene>
    <name evidence="1" type="ORF">H8S56_07495</name>
</gene>
<name>A0ABR7BCF2_9PSED</name>
<reference evidence="1 2" key="1">
    <citation type="submission" date="2020-08" db="EMBL/GenBank/DDBJ databases">
        <title>Putative novel bacterial strains isolated from necrotic wheat leaf tissues caused by Xanthomonas translucens.</title>
        <authorList>
            <person name="Tambong J.T."/>
        </authorList>
    </citation>
    <scope>NUCLEOTIDE SEQUENCE [LARGE SCALE GENOMIC DNA]</scope>
    <source>
        <strain evidence="1 2">DOAB 1067</strain>
    </source>
</reference>
<comment type="caution">
    <text evidence="1">The sequence shown here is derived from an EMBL/GenBank/DDBJ whole genome shotgun (WGS) entry which is preliminary data.</text>
</comment>
<organism evidence="1 2">
    <name type="scientific">Pseudomonas triticifolii</name>
    <dbReference type="NCBI Taxonomy" id="2762592"/>
    <lineage>
        <taxon>Bacteria</taxon>
        <taxon>Pseudomonadati</taxon>
        <taxon>Pseudomonadota</taxon>
        <taxon>Gammaproteobacteria</taxon>
        <taxon>Pseudomonadales</taxon>
        <taxon>Pseudomonadaceae</taxon>
        <taxon>Pseudomonas</taxon>
    </lineage>
</organism>
<proteinExistence type="predicted"/>
<dbReference type="RefSeq" id="WP_187518284.1">
    <property type="nucleotide sequence ID" value="NZ_JACONV010000003.1"/>
</dbReference>
<evidence type="ECO:0000313" key="1">
    <source>
        <dbReference type="EMBL" id="MBC3954848.1"/>
    </source>
</evidence>
<evidence type="ECO:0000313" key="2">
    <source>
        <dbReference type="Proteomes" id="UP000660131"/>
    </source>
</evidence>
<keyword evidence="2" id="KW-1185">Reference proteome</keyword>
<protein>
    <submittedName>
        <fullName evidence="1">Uncharacterized protein</fullName>
    </submittedName>
</protein>